<proteinExistence type="inferred from homology"/>
<feature type="domain" description="Reverse transcriptase" evidence="2">
    <location>
        <begin position="51"/>
        <end position="267"/>
    </location>
</feature>
<dbReference type="RefSeq" id="WP_091545732.1">
    <property type="nucleotide sequence ID" value="NZ_FONY01000021.1"/>
</dbReference>
<dbReference type="STRING" id="1003.SAMN04488541_10215"/>
<dbReference type="InterPro" id="IPR051083">
    <property type="entry name" value="GrpII_Intron_Splice-Mob/Def"/>
</dbReference>
<dbReference type="PANTHER" id="PTHR34047:SF8">
    <property type="entry name" value="PROTEIN YKFC"/>
    <property type="match status" value="1"/>
</dbReference>
<dbReference type="PROSITE" id="PS50878">
    <property type="entry name" value="RT_POL"/>
    <property type="match status" value="1"/>
</dbReference>
<name>A0A1I2H0M8_9BACT</name>
<keyword evidence="3" id="KW-0548">Nucleotidyltransferase</keyword>
<dbReference type="Pfam" id="PF00078">
    <property type="entry name" value="RVT_1"/>
    <property type="match status" value="1"/>
</dbReference>
<dbReference type="InterPro" id="IPR000477">
    <property type="entry name" value="RT_dom"/>
</dbReference>
<dbReference type="AlphaFoldDB" id="A0A1I2H0M8"/>
<dbReference type="GO" id="GO:0003964">
    <property type="term" value="F:RNA-directed DNA polymerase activity"/>
    <property type="evidence" value="ECO:0007669"/>
    <property type="project" value="UniProtKB-KW"/>
</dbReference>
<dbReference type="InterPro" id="IPR043502">
    <property type="entry name" value="DNA/RNA_pol_sf"/>
</dbReference>
<dbReference type="PANTHER" id="PTHR34047">
    <property type="entry name" value="NUCLEAR INTRON MATURASE 1, MITOCHONDRIAL-RELATED"/>
    <property type="match status" value="1"/>
</dbReference>
<reference evidence="3 4" key="1">
    <citation type="submission" date="2016-10" db="EMBL/GenBank/DDBJ databases">
        <authorList>
            <person name="de Groot N.N."/>
        </authorList>
    </citation>
    <scope>NUCLEOTIDE SEQUENCE [LARGE SCALE GENOMIC DNA]</scope>
    <source>
        <strain>GEY</strain>
        <strain evidence="4">DSM 9560</strain>
    </source>
</reference>
<sequence length="338" mass="39609">MQRIGNLYATFCSFDNLLLAYYKAKKGSRKNQESAAFAFHLEKELLSLKEALESHTYQPASYRHFQIHDPKERTISVATFRDRVVHHALVNVLEPIYEKCFIYDSYATRKGKGVHKAVLRSQAFLRKNRWFFKADIEKFFDSIDHEILIQILEKKIKDKKLIEVIKRIIGNGGKDGKGLPIGNLTSQFFANVYLHPFDLFVKETLKVKCYLRYMDDFVLFSPDKTHLKMWRNQIQSFLSTQLGLFLKENACFFNQQANGLSFLGRRVFPAMLRIRNENLRRVIKRLQNKETALQKGKITEAQFLESVNSYWAYLSYFGNYELRNSILQKAASRKALTE</sequence>
<gene>
    <name evidence="3" type="ORF">SAMN04488541_10215</name>
</gene>
<dbReference type="EMBL" id="FONY01000021">
    <property type="protein sequence ID" value="SFF22849.1"/>
    <property type="molecule type" value="Genomic_DNA"/>
</dbReference>
<evidence type="ECO:0000256" key="1">
    <source>
        <dbReference type="ARBA" id="ARBA00034120"/>
    </source>
</evidence>
<dbReference type="Proteomes" id="UP000199513">
    <property type="component" value="Unassembled WGS sequence"/>
</dbReference>
<protein>
    <submittedName>
        <fullName evidence="3">Retron-type reverse transcriptase</fullName>
    </submittedName>
</protein>
<dbReference type="SUPFAM" id="SSF56672">
    <property type="entry name" value="DNA/RNA polymerases"/>
    <property type="match status" value="1"/>
</dbReference>
<keyword evidence="3" id="KW-0695">RNA-directed DNA polymerase</keyword>
<dbReference type="CDD" id="cd01651">
    <property type="entry name" value="RT_G2_intron"/>
    <property type="match status" value="1"/>
</dbReference>
<accession>A0A1I2H0M8</accession>
<keyword evidence="4" id="KW-1185">Reference proteome</keyword>
<comment type="similarity">
    <text evidence="1">Belongs to the bacterial reverse transcriptase family.</text>
</comment>
<keyword evidence="3" id="KW-0808">Transferase</keyword>
<evidence type="ECO:0000313" key="3">
    <source>
        <dbReference type="EMBL" id="SFF22849.1"/>
    </source>
</evidence>
<evidence type="ECO:0000259" key="2">
    <source>
        <dbReference type="PROSITE" id="PS50878"/>
    </source>
</evidence>
<evidence type="ECO:0000313" key="4">
    <source>
        <dbReference type="Proteomes" id="UP000199513"/>
    </source>
</evidence>
<organism evidence="3 4">
    <name type="scientific">Thermoflexibacter ruber</name>
    <dbReference type="NCBI Taxonomy" id="1003"/>
    <lineage>
        <taxon>Bacteria</taxon>
        <taxon>Pseudomonadati</taxon>
        <taxon>Bacteroidota</taxon>
        <taxon>Cytophagia</taxon>
        <taxon>Cytophagales</taxon>
        <taxon>Thermoflexibacteraceae</taxon>
        <taxon>Thermoflexibacter</taxon>
    </lineage>
</organism>
<dbReference type="OrthoDB" id="9780724at2"/>